<organism evidence="12">
    <name type="scientific">termite gut metagenome</name>
    <dbReference type="NCBI Taxonomy" id="433724"/>
    <lineage>
        <taxon>unclassified sequences</taxon>
        <taxon>metagenomes</taxon>
        <taxon>organismal metagenomes</taxon>
    </lineage>
</organism>
<keyword evidence="9" id="KW-0648">Protein biosynthesis</keyword>
<evidence type="ECO:0000256" key="8">
    <source>
        <dbReference type="ARBA" id="ARBA00022884"/>
    </source>
</evidence>
<dbReference type="GO" id="GO:0004813">
    <property type="term" value="F:alanine-tRNA ligase activity"/>
    <property type="evidence" value="ECO:0007669"/>
    <property type="project" value="UniProtKB-EC"/>
</dbReference>
<evidence type="ECO:0000256" key="4">
    <source>
        <dbReference type="ARBA" id="ARBA00022555"/>
    </source>
</evidence>
<dbReference type="Pfam" id="PF02272">
    <property type="entry name" value="DHHA1"/>
    <property type="match status" value="1"/>
</dbReference>
<keyword evidence="4" id="KW-0820">tRNA-binding</keyword>
<keyword evidence="7" id="KW-0067">ATP-binding</keyword>
<evidence type="ECO:0000259" key="11">
    <source>
        <dbReference type="Pfam" id="PF02272"/>
    </source>
</evidence>
<dbReference type="FunFam" id="3.10.310.40:FF:000001">
    <property type="entry name" value="Alanine--tRNA ligase"/>
    <property type="match status" value="1"/>
</dbReference>
<feature type="non-terminal residue" evidence="12">
    <location>
        <position position="1"/>
    </location>
</feature>
<dbReference type="AlphaFoldDB" id="A0A5J4PFY8"/>
<feature type="domain" description="DHHA1" evidence="11">
    <location>
        <begin position="48"/>
        <end position="139"/>
    </location>
</feature>
<evidence type="ECO:0000256" key="7">
    <source>
        <dbReference type="ARBA" id="ARBA00022840"/>
    </source>
</evidence>
<reference evidence="12" key="1">
    <citation type="submission" date="2019-03" db="EMBL/GenBank/DDBJ databases">
        <title>Single cell metagenomics reveals metabolic interactions within the superorganism composed of flagellate Streblomastix strix and complex community of Bacteroidetes bacteria on its surface.</title>
        <authorList>
            <person name="Treitli S.C."/>
            <person name="Kolisko M."/>
            <person name="Husnik F."/>
            <person name="Keeling P."/>
            <person name="Hampl V."/>
        </authorList>
    </citation>
    <scope>NUCLEOTIDE SEQUENCE</scope>
    <source>
        <strain evidence="12">STM</strain>
    </source>
</reference>
<dbReference type="InterPro" id="IPR003156">
    <property type="entry name" value="DHHA1_dom"/>
</dbReference>
<evidence type="ECO:0000313" key="12">
    <source>
        <dbReference type="EMBL" id="KAA6308182.1"/>
    </source>
</evidence>
<sequence>RYIEENAGLKKQVADFVEEKRLLLKEHLKRNVQEINGIKLIKFCGQMASESIKDIAFQLHGEIIENLFFVAGSIDSGKPTLTVMISNNLVAGGMNAGKLVKEAGKLIQGGGGGQPHFATAGGKHTDGLPEAINKVIELANL</sequence>
<evidence type="ECO:0000256" key="10">
    <source>
        <dbReference type="ARBA" id="ARBA00023146"/>
    </source>
</evidence>
<keyword evidence="6" id="KW-0547">Nucleotide-binding</keyword>
<dbReference type="Gene3D" id="3.10.310.40">
    <property type="match status" value="1"/>
</dbReference>
<protein>
    <recommendedName>
        <fullName evidence="3">Alanine--tRNA ligase</fullName>
        <ecNumber evidence="2">6.1.1.7</ecNumber>
    </recommendedName>
</protein>
<evidence type="ECO:0000256" key="6">
    <source>
        <dbReference type="ARBA" id="ARBA00022741"/>
    </source>
</evidence>
<dbReference type="EC" id="6.1.1.7" evidence="2"/>
<dbReference type="GO" id="GO:0000049">
    <property type="term" value="F:tRNA binding"/>
    <property type="evidence" value="ECO:0007669"/>
    <property type="project" value="UniProtKB-KW"/>
</dbReference>
<gene>
    <name evidence="12" type="ORF">EZS27_040141</name>
</gene>
<keyword evidence="8" id="KW-0694">RNA-binding</keyword>
<evidence type="ECO:0000256" key="1">
    <source>
        <dbReference type="ARBA" id="ARBA00008226"/>
    </source>
</evidence>
<name>A0A5J4PFY8_9ZZZZ</name>
<comment type="similarity">
    <text evidence="1">Belongs to the class-II aminoacyl-tRNA synthetase family.</text>
</comment>
<keyword evidence="5" id="KW-0436">Ligase</keyword>
<dbReference type="EMBL" id="SNRY01008653">
    <property type="protein sequence ID" value="KAA6308182.1"/>
    <property type="molecule type" value="Genomic_DNA"/>
</dbReference>
<comment type="caution">
    <text evidence="12">The sequence shown here is derived from an EMBL/GenBank/DDBJ whole genome shotgun (WGS) entry which is preliminary data.</text>
</comment>
<evidence type="ECO:0000256" key="9">
    <source>
        <dbReference type="ARBA" id="ARBA00022917"/>
    </source>
</evidence>
<dbReference type="GO" id="GO:0005524">
    <property type="term" value="F:ATP binding"/>
    <property type="evidence" value="ECO:0007669"/>
    <property type="project" value="UniProtKB-KW"/>
</dbReference>
<proteinExistence type="inferred from homology"/>
<evidence type="ECO:0000256" key="3">
    <source>
        <dbReference type="ARBA" id="ARBA00017959"/>
    </source>
</evidence>
<accession>A0A5J4PFY8</accession>
<evidence type="ECO:0000256" key="5">
    <source>
        <dbReference type="ARBA" id="ARBA00022598"/>
    </source>
</evidence>
<keyword evidence="10" id="KW-0030">Aminoacyl-tRNA synthetase</keyword>
<evidence type="ECO:0000256" key="2">
    <source>
        <dbReference type="ARBA" id="ARBA00013168"/>
    </source>
</evidence>
<dbReference type="GO" id="GO:0006412">
    <property type="term" value="P:translation"/>
    <property type="evidence" value="ECO:0007669"/>
    <property type="project" value="UniProtKB-KW"/>
</dbReference>